<keyword evidence="4" id="KW-1185">Reference proteome</keyword>
<accession>A0AAV7VFI2</accession>
<feature type="compositionally biased region" description="Low complexity" evidence="1">
    <location>
        <begin position="1"/>
        <end position="23"/>
    </location>
</feature>
<dbReference type="PROSITE" id="PS50878">
    <property type="entry name" value="RT_POL"/>
    <property type="match status" value="1"/>
</dbReference>
<dbReference type="Proteomes" id="UP001066276">
    <property type="component" value="Chromosome 2_1"/>
</dbReference>
<comment type="caution">
    <text evidence="3">The sequence shown here is derived from an EMBL/GenBank/DDBJ whole genome shotgun (WGS) entry which is preliminary data.</text>
</comment>
<evidence type="ECO:0000313" key="4">
    <source>
        <dbReference type="Proteomes" id="UP001066276"/>
    </source>
</evidence>
<proteinExistence type="predicted"/>
<dbReference type="CDD" id="cd01650">
    <property type="entry name" value="RT_nLTR_like"/>
    <property type="match status" value="1"/>
</dbReference>
<dbReference type="InterPro" id="IPR036691">
    <property type="entry name" value="Endo/exonu/phosph_ase_sf"/>
</dbReference>
<dbReference type="PANTHER" id="PTHR33332">
    <property type="entry name" value="REVERSE TRANSCRIPTASE DOMAIN-CONTAINING PROTEIN"/>
    <property type="match status" value="1"/>
</dbReference>
<sequence length="837" mass="92509">MAAAARPRSGRAAGAPEASPSAPVRACPAPSATTPGPQLSQAPLTRYDPTTLHALKPGRSNTCFQAHPKRTHGPFACNSCKRTFHHATTMTTSPRAINHLKCILVNARSVHKHAVELWDLLDSIAPDVAFITETWMNASSAPDIATAIPEGYKISRKDRTNQIHTDPRTTLRGSLIYRPPGPHAPFSDAIADFISPHALASPDYILLGDLNFHLEQNNDPNTTTLLDNLANLGLKQLVNTATHIAGHTLDPIFSASKHVFFSHASALHWTDHSCVHFTFRRETRHLRTQPIPRRQWNKILEEQLFSALAANQPTLTTDPNDAALNLTNWISNCADILAPLKRTHRQTNTKKPLWFSDTLKESKKTCRALEKAWCKDRTADNMTALKNATREHHHLIRAAKRNFFTDRLDKNRHNSRELFSIVKEFSNPSANAVTPSQDLCESLATFFHRKISDLHDSFGHQTQPNTNEPASTAITLNNWSHINTEETKSIMNSIHSGAPSDPCPHFIFNKADDIIAPHLQTVINSSFPSATFPECWKHAEVTALLKKPTADPSDLKNFRPISLLPFPAKVIEKTINKQLTTFLEDNNLLDPSQTGFRTNHSTETALISVTDDIRTLMDNGATVALILLDLSVAFDTICHRTLITRLRSTGIQGQALDWIASFLSNRSQRVYLPPFRSEPTEIICGVPQGSSLSPTLFNVYMSPLANIVRKHDIIITSYADDTQLILSLTKDPASAKTNLQEGMKDVADWMRLSRLKLNSEKTEVLILGNTPSAWDDSWWPTALGTAPTPTDHARNLGFILDPLLTMTKSTPCPPPASSPSACSARSSAGSPPTPEKP</sequence>
<dbReference type="SUPFAM" id="SSF56219">
    <property type="entry name" value="DNase I-like"/>
    <property type="match status" value="1"/>
</dbReference>
<evidence type="ECO:0000313" key="3">
    <source>
        <dbReference type="EMBL" id="KAJ1200374.1"/>
    </source>
</evidence>
<evidence type="ECO:0000256" key="1">
    <source>
        <dbReference type="SAM" id="MobiDB-lite"/>
    </source>
</evidence>
<dbReference type="AlphaFoldDB" id="A0AAV7VFI2"/>
<dbReference type="Gene3D" id="3.60.10.10">
    <property type="entry name" value="Endonuclease/exonuclease/phosphatase"/>
    <property type="match status" value="1"/>
</dbReference>
<dbReference type="InterPro" id="IPR043502">
    <property type="entry name" value="DNA/RNA_pol_sf"/>
</dbReference>
<protein>
    <recommendedName>
        <fullName evidence="2">Reverse transcriptase domain-containing protein</fullName>
    </recommendedName>
</protein>
<name>A0AAV7VFI2_PLEWA</name>
<evidence type="ECO:0000259" key="2">
    <source>
        <dbReference type="PROSITE" id="PS50878"/>
    </source>
</evidence>
<dbReference type="SUPFAM" id="SSF56672">
    <property type="entry name" value="DNA/RNA polymerases"/>
    <property type="match status" value="1"/>
</dbReference>
<gene>
    <name evidence="3" type="ORF">NDU88_004198</name>
</gene>
<dbReference type="Pfam" id="PF00078">
    <property type="entry name" value="RVT_1"/>
    <property type="match status" value="1"/>
</dbReference>
<feature type="domain" description="Reverse transcriptase" evidence="2">
    <location>
        <begin position="525"/>
        <end position="800"/>
    </location>
</feature>
<feature type="region of interest" description="Disordered" evidence="1">
    <location>
        <begin position="1"/>
        <end position="44"/>
    </location>
</feature>
<dbReference type="InterPro" id="IPR000477">
    <property type="entry name" value="RT_dom"/>
</dbReference>
<reference evidence="3" key="1">
    <citation type="journal article" date="2022" name="bioRxiv">
        <title>Sequencing and chromosome-scale assembly of the giantPleurodeles waltlgenome.</title>
        <authorList>
            <person name="Brown T."/>
            <person name="Elewa A."/>
            <person name="Iarovenko S."/>
            <person name="Subramanian E."/>
            <person name="Araus A.J."/>
            <person name="Petzold A."/>
            <person name="Susuki M."/>
            <person name="Suzuki K.-i.T."/>
            <person name="Hayashi T."/>
            <person name="Toyoda A."/>
            <person name="Oliveira C."/>
            <person name="Osipova E."/>
            <person name="Leigh N.D."/>
            <person name="Simon A."/>
            <person name="Yun M.H."/>
        </authorList>
    </citation>
    <scope>NUCLEOTIDE SEQUENCE</scope>
    <source>
        <strain evidence="3">20211129_DDA</strain>
        <tissue evidence="3">Liver</tissue>
    </source>
</reference>
<feature type="compositionally biased region" description="Polar residues" evidence="1">
    <location>
        <begin position="31"/>
        <end position="43"/>
    </location>
</feature>
<feature type="compositionally biased region" description="Low complexity" evidence="1">
    <location>
        <begin position="818"/>
        <end position="830"/>
    </location>
</feature>
<organism evidence="3 4">
    <name type="scientific">Pleurodeles waltl</name>
    <name type="common">Iberian ribbed newt</name>
    <dbReference type="NCBI Taxonomy" id="8319"/>
    <lineage>
        <taxon>Eukaryota</taxon>
        <taxon>Metazoa</taxon>
        <taxon>Chordata</taxon>
        <taxon>Craniata</taxon>
        <taxon>Vertebrata</taxon>
        <taxon>Euteleostomi</taxon>
        <taxon>Amphibia</taxon>
        <taxon>Batrachia</taxon>
        <taxon>Caudata</taxon>
        <taxon>Salamandroidea</taxon>
        <taxon>Salamandridae</taxon>
        <taxon>Pleurodelinae</taxon>
        <taxon>Pleurodeles</taxon>
    </lineage>
</organism>
<dbReference type="EMBL" id="JANPWB010000003">
    <property type="protein sequence ID" value="KAJ1200374.1"/>
    <property type="molecule type" value="Genomic_DNA"/>
</dbReference>
<feature type="region of interest" description="Disordered" evidence="1">
    <location>
        <begin position="809"/>
        <end position="837"/>
    </location>
</feature>